<dbReference type="AlphaFoldDB" id="A0A2H3JJD2"/>
<evidence type="ECO:0000313" key="2">
    <source>
        <dbReference type="EMBL" id="PCH39983.1"/>
    </source>
</evidence>
<feature type="region of interest" description="Disordered" evidence="1">
    <location>
        <begin position="1"/>
        <end position="25"/>
    </location>
</feature>
<sequence>MARGRHSRKNCQQTAKSKAPPALKPATLAAVPSVDNDAAPPANELVDRVTALRIEDRPLLGGPTPAANDAPTAANPGNEGGHVEGTSNGNKIVLKSHDYMTMTKIFLMSDAERGKMYNREITSSLTQFLRAAGFHDIPGRKHRGSSRSVGHPSIKKPICFHTNHGDETTAPFINRLCNQLSRYLGWHAGTFVRR</sequence>
<organism evidence="2 3">
    <name type="scientific">Wolfiporia cocos (strain MD-104)</name>
    <name type="common">Brown rot fungus</name>
    <dbReference type="NCBI Taxonomy" id="742152"/>
    <lineage>
        <taxon>Eukaryota</taxon>
        <taxon>Fungi</taxon>
        <taxon>Dikarya</taxon>
        <taxon>Basidiomycota</taxon>
        <taxon>Agaricomycotina</taxon>
        <taxon>Agaricomycetes</taxon>
        <taxon>Polyporales</taxon>
        <taxon>Phaeolaceae</taxon>
        <taxon>Wolfiporia</taxon>
    </lineage>
</organism>
<dbReference type="Proteomes" id="UP000218811">
    <property type="component" value="Unassembled WGS sequence"/>
</dbReference>
<keyword evidence="3" id="KW-1185">Reference proteome</keyword>
<dbReference type="EMBL" id="KB468053">
    <property type="protein sequence ID" value="PCH39983.1"/>
    <property type="molecule type" value="Genomic_DNA"/>
</dbReference>
<feature type="compositionally biased region" description="Low complexity" evidence="1">
    <location>
        <begin position="14"/>
        <end position="25"/>
    </location>
</feature>
<evidence type="ECO:0000256" key="1">
    <source>
        <dbReference type="SAM" id="MobiDB-lite"/>
    </source>
</evidence>
<feature type="compositionally biased region" description="Low complexity" evidence="1">
    <location>
        <begin position="61"/>
        <end position="77"/>
    </location>
</feature>
<reference evidence="2 3" key="1">
    <citation type="journal article" date="2012" name="Science">
        <title>The Paleozoic origin of enzymatic lignin decomposition reconstructed from 31 fungal genomes.</title>
        <authorList>
            <person name="Floudas D."/>
            <person name="Binder M."/>
            <person name="Riley R."/>
            <person name="Barry K."/>
            <person name="Blanchette R.A."/>
            <person name="Henrissat B."/>
            <person name="Martinez A.T."/>
            <person name="Otillar R."/>
            <person name="Spatafora J.W."/>
            <person name="Yadav J.S."/>
            <person name="Aerts A."/>
            <person name="Benoit I."/>
            <person name="Boyd A."/>
            <person name="Carlson A."/>
            <person name="Copeland A."/>
            <person name="Coutinho P.M."/>
            <person name="de Vries R.P."/>
            <person name="Ferreira P."/>
            <person name="Findley K."/>
            <person name="Foster B."/>
            <person name="Gaskell J."/>
            <person name="Glotzer D."/>
            <person name="Gorecki P."/>
            <person name="Heitman J."/>
            <person name="Hesse C."/>
            <person name="Hori C."/>
            <person name="Igarashi K."/>
            <person name="Jurgens J.A."/>
            <person name="Kallen N."/>
            <person name="Kersten P."/>
            <person name="Kohler A."/>
            <person name="Kuees U."/>
            <person name="Kumar T.K.A."/>
            <person name="Kuo A."/>
            <person name="LaButti K."/>
            <person name="Larrondo L.F."/>
            <person name="Lindquist E."/>
            <person name="Ling A."/>
            <person name="Lombard V."/>
            <person name="Lucas S."/>
            <person name="Lundell T."/>
            <person name="Martin R."/>
            <person name="McLaughlin D.J."/>
            <person name="Morgenstern I."/>
            <person name="Morin E."/>
            <person name="Murat C."/>
            <person name="Nagy L.G."/>
            <person name="Nolan M."/>
            <person name="Ohm R.A."/>
            <person name="Patyshakuliyeva A."/>
            <person name="Rokas A."/>
            <person name="Ruiz-Duenas F.J."/>
            <person name="Sabat G."/>
            <person name="Salamov A."/>
            <person name="Samejima M."/>
            <person name="Schmutz J."/>
            <person name="Slot J.C."/>
            <person name="St John F."/>
            <person name="Stenlid J."/>
            <person name="Sun H."/>
            <person name="Sun S."/>
            <person name="Syed K."/>
            <person name="Tsang A."/>
            <person name="Wiebenga A."/>
            <person name="Young D."/>
            <person name="Pisabarro A."/>
            <person name="Eastwood D.C."/>
            <person name="Martin F."/>
            <person name="Cullen D."/>
            <person name="Grigoriev I.V."/>
            <person name="Hibbett D.S."/>
        </authorList>
    </citation>
    <scope>NUCLEOTIDE SEQUENCE [LARGE SCALE GENOMIC DNA]</scope>
    <source>
        <strain evidence="2 3">MD-104</strain>
    </source>
</reference>
<evidence type="ECO:0000313" key="3">
    <source>
        <dbReference type="Proteomes" id="UP000218811"/>
    </source>
</evidence>
<protein>
    <submittedName>
        <fullName evidence="2">Uncharacterized protein</fullName>
    </submittedName>
</protein>
<accession>A0A2H3JJD2</accession>
<gene>
    <name evidence="2" type="ORF">WOLCODRAFT_16237</name>
</gene>
<name>A0A2H3JJD2_WOLCO</name>
<proteinExistence type="predicted"/>
<feature type="region of interest" description="Disordered" evidence="1">
    <location>
        <begin position="58"/>
        <end position="88"/>
    </location>
</feature>